<feature type="domain" description="NADP-dependent oxidoreductase" evidence="4">
    <location>
        <begin position="1392"/>
        <end position="1696"/>
    </location>
</feature>
<dbReference type="GO" id="GO:0017056">
    <property type="term" value="F:structural constituent of nuclear pore"/>
    <property type="evidence" value="ECO:0007669"/>
    <property type="project" value="TreeGrafter"/>
</dbReference>
<comment type="subcellular location">
    <subcellularLocation>
        <location evidence="1">Nucleus</location>
    </subcellularLocation>
</comment>
<evidence type="ECO:0000259" key="5">
    <source>
        <dbReference type="Pfam" id="PF11715"/>
    </source>
</evidence>
<gene>
    <name evidence="8" type="ORF">EUX98_g479</name>
</gene>
<evidence type="ECO:0000256" key="1">
    <source>
        <dbReference type="ARBA" id="ARBA00004123"/>
    </source>
</evidence>
<evidence type="ECO:0000313" key="9">
    <source>
        <dbReference type="Proteomes" id="UP000308730"/>
    </source>
</evidence>
<dbReference type="InterPro" id="IPR059141">
    <property type="entry name" value="Beta-prop_Nup120_160"/>
</dbReference>
<dbReference type="Proteomes" id="UP000308730">
    <property type="component" value="Unassembled WGS sequence"/>
</dbReference>
<dbReference type="Pfam" id="PF06522">
    <property type="entry name" value="B12D"/>
    <property type="match status" value="1"/>
</dbReference>
<feature type="domain" description="Nucleoporin Nup120/160 beta-propeller" evidence="5">
    <location>
        <begin position="62"/>
        <end position="520"/>
    </location>
</feature>
<keyword evidence="9" id="KW-1185">Reference proteome</keyword>
<dbReference type="PANTHER" id="PTHR21286:SF0">
    <property type="entry name" value="NUCLEAR PORE COMPLEX PROTEIN NUP160"/>
    <property type="match status" value="1"/>
</dbReference>
<evidence type="ECO:0000259" key="7">
    <source>
        <dbReference type="Pfam" id="PF23347"/>
    </source>
</evidence>
<comment type="caution">
    <text evidence="8">The sequence shown here is derived from an EMBL/GenBank/DDBJ whole genome shotgun (WGS) entry which is preliminary data.</text>
</comment>
<dbReference type="EMBL" id="SGPM01000003">
    <property type="protein sequence ID" value="THH33738.1"/>
    <property type="molecule type" value="Genomic_DNA"/>
</dbReference>
<dbReference type="Gene3D" id="3.20.20.100">
    <property type="entry name" value="NADP-dependent oxidoreductase domain"/>
    <property type="match status" value="1"/>
</dbReference>
<dbReference type="PANTHER" id="PTHR21286">
    <property type="entry name" value="NUCLEAR PORE COMPLEX PROTEIN NUP160"/>
    <property type="match status" value="1"/>
</dbReference>
<protein>
    <submittedName>
        <fullName evidence="8">Uncharacterized protein</fullName>
    </submittedName>
</protein>
<organism evidence="8 9">
    <name type="scientific">Antrodiella citrinella</name>
    <dbReference type="NCBI Taxonomy" id="2447956"/>
    <lineage>
        <taxon>Eukaryota</taxon>
        <taxon>Fungi</taxon>
        <taxon>Dikarya</taxon>
        <taxon>Basidiomycota</taxon>
        <taxon>Agaricomycotina</taxon>
        <taxon>Agaricomycetes</taxon>
        <taxon>Polyporales</taxon>
        <taxon>Steccherinaceae</taxon>
        <taxon>Antrodiella</taxon>
    </lineage>
</organism>
<dbReference type="InterPro" id="IPR056548">
    <property type="entry name" value="HEAT_Nup120"/>
</dbReference>
<dbReference type="InterPro" id="IPR021717">
    <property type="entry name" value="Nucleoporin_Nup160"/>
</dbReference>
<dbReference type="Pfam" id="PF11715">
    <property type="entry name" value="Beta-prop_Nup120_160"/>
    <property type="match status" value="1"/>
</dbReference>
<evidence type="ECO:0000259" key="6">
    <source>
        <dbReference type="Pfam" id="PF23300"/>
    </source>
</evidence>
<accession>A0A4S4N6W0</accession>
<dbReference type="SUPFAM" id="SSF51430">
    <property type="entry name" value="NAD(P)-linked oxidoreductase"/>
    <property type="match status" value="1"/>
</dbReference>
<evidence type="ECO:0000313" key="8">
    <source>
        <dbReference type="EMBL" id="THH33738.1"/>
    </source>
</evidence>
<reference evidence="8 9" key="1">
    <citation type="submission" date="2019-02" db="EMBL/GenBank/DDBJ databases">
        <title>Genome sequencing of the rare red list fungi Antrodiella citrinella (Flaviporus citrinellus).</title>
        <authorList>
            <person name="Buettner E."/>
            <person name="Kellner H."/>
        </authorList>
    </citation>
    <scope>NUCLEOTIDE SEQUENCE [LARGE SCALE GENOMIC DNA]</scope>
    <source>
        <strain evidence="8 9">DSM 108506</strain>
    </source>
</reference>
<name>A0A4S4N6W0_9APHY</name>
<dbReference type="InterPro" id="IPR023210">
    <property type="entry name" value="NADP_OxRdtase_dom"/>
</dbReference>
<proteinExistence type="predicted"/>
<sequence length="1719" mass="190768">MDGSLIVAAQLSSLFPPYQATSIVLSTRQEGVPLPTDSTSRDSPPEHASYSSFFSSTLTGTIVFRLIHGGLILELLSITHEISSVRIVFPSTVLPSPSVSLWQDRELHILAFTTTGSLFRVVLPIHDGAHLWEHTSSPGSYWFREYVINKFKPGVAKIVQAQSAHSVAIGLTDGSLVRLETRDMGEGSDNDQWDEAISSPTSRFTSLTSFLHTNVADVWTLSRDRTLRMWTVSGRVSEKVLSTVPSSGRTASPSPGAAASAAGALLQAQPQRLLHAFIPSWSYSAHVLVFVPAGSSSNAAGSFHLFDTAGDALQARAVVECPSNNGHAHLQDFTVVGGTLYSLWERGGQTVVEACGLQPSGDAKPVWQVATYPQEAELTPAYLDELLLSPGSLTDRYFEAVMRPGMFSPFTLQTALAQYIDSCLSHPSTAHSRPPQLLTTYASLAESITAIVGCTVQLGQEPKTGAQQYDKYWNALKRDWEGFIARCREIERSARWPLTVGFDPLKGVLLVIERERIGMVTVEDLPLQMYRLLSTTQSVQPQYNFLEILWTIRTRLGRRVMLSLESRLIDIAHQEIAFPYADIIQDQARRSNFVDELDEGVPEWITGRLQNVDNIDAATRMVLDVVGGCDQAVKREEDDTALLLPPPVEWTKLLTVSYVTNSVEARYDLCLCLIALLFFLSEDLQQWDPSLLSEIFVVFRGVAMLRHAARLPGGDKKISDPEQEEDVVAKMRNMNVSTVRTAYRPVGSLLNHLLTSAIPGVTVPESAHRYLDGSGLLQSIDPAHATKSEVEFCNTLRTLGSCEATRDALSWLPRTPGVCYVRALSWIDEGRYEDAAPALQSLSSCFDEGRAALTEEDRDALASVLPRQELFDSDFSFYLHVAGLFRESSVTTFEVAFTQLAISVAPVVNTMPLWSTVIKGLTEVGLYDDAYKALISSPYEKLKQDCVPSLVYRMCEEHAVDRLIGFNFVGLNDEVEDCLSFKARNAEPRVRPFYSMILYTWYISRNDYRSAALIMYQRARKLAGFTSDPADFHALADLQLEAYAVSINALSLVDPNSAWFVLPAVEGSDREPRKRQKVTRFIPEEKFADRSREVEVVELSDIKHEYSLLVAQVELIRLQPQFLFVSEVLTRPLSVVLKLAQFNLFDTALAAGEALGVDMTDVFAHLTNQCLRFSQSPTSLMMEDMSDWLLTDKVSSWTGTSADRAWRYLRQALDHYDGPQSDYAYSKVALETILAFERTSPPPPWLVQILATHHPEHLIRSCLRYDVLDYALEYVIDLISKNSLNAVGRTASATWLPYTLIDQVMMAAETQSDLSTHGQTLRSQLRVELSNRLKRVQKMNAIPIYAVVGVVLAGGGWYLVRLARGPTVVWTKDNPTPWNDIKPNEGTKILTVNQHFEKGYGINAFDTSAYYGPSEIVLGTALKAIEPEFPRSSYTLMTKCGRYGLTKAEFDYSPVTIRASVNRSLSRLNTTYLDAVYLHDTEFVCEQVQPRSIGNHVLALTTESAEYGLAPGEEAKIRGPGDQIVLDAVAELRKMKTEGLVKNIGITGFPLHTLLRIAILVLHTAPFEPLDILLSYSHLHIQDDTFADFLPQLRERARVAQFIAASPLNMGLLTPAPPPWHPAQEHIHGLAQKAGAFCVEQGWEGGLPNVALGYSYRKANELGVPMVVGLSQIREVKETVKVWRGLKEQDAKEVEKRLAVETAVKASFGDAFGSSWASP</sequence>
<feature type="domain" description="Nucleoporin nup120-like HEAT repeat" evidence="6">
    <location>
        <begin position="792"/>
        <end position="956"/>
    </location>
</feature>
<dbReference type="InterPro" id="IPR036812">
    <property type="entry name" value="NAD(P)_OxRdtase_dom_sf"/>
</dbReference>
<evidence type="ECO:0000256" key="2">
    <source>
        <dbReference type="ARBA" id="ARBA00022448"/>
    </source>
</evidence>
<dbReference type="Pfam" id="PF23347">
    <property type="entry name" value="TPR_Nup160_C"/>
    <property type="match status" value="1"/>
</dbReference>
<feature type="domain" description="NUP160 C-terminal TPR" evidence="7">
    <location>
        <begin position="1098"/>
        <end position="1339"/>
    </location>
</feature>
<keyword evidence="3" id="KW-0539">Nucleus</keyword>
<dbReference type="InterPro" id="IPR056536">
    <property type="entry name" value="TPR_NUP160_C"/>
</dbReference>
<dbReference type="Pfam" id="PF23300">
    <property type="entry name" value="HEAT_Nup120"/>
    <property type="match status" value="1"/>
</dbReference>
<evidence type="ECO:0000259" key="4">
    <source>
        <dbReference type="Pfam" id="PF00248"/>
    </source>
</evidence>
<dbReference type="GO" id="GO:0005643">
    <property type="term" value="C:nuclear pore"/>
    <property type="evidence" value="ECO:0007669"/>
    <property type="project" value="TreeGrafter"/>
</dbReference>
<dbReference type="OrthoDB" id="67716at2759"/>
<evidence type="ECO:0000256" key="3">
    <source>
        <dbReference type="ARBA" id="ARBA00023242"/>
    </source>
</evidence>
<keyword evidence="2" id="KW-0813">Transport</keyword>
<dbReference type="Pfam" id="PF00248">
    <property type="entry name" value="Aldo_ket_red"/>
    <property type="match status" value="1"/>
</dbReference>
<dbReference type="InterPro" id="IPR010530">
    <property type="entry name" value="B12D"/>
</dbReference>